<evidence type="ECO:0000313" key="2">
    <source>
        <dbReference type="EMBL" id="EOB07450.1"/>
    </source>
</evidence>
<feature type="compositionally biased region" description="Low complexity" evidence="1">
    <location>
        <begin position="119"/>
        <end position="133"/>
    </location>
</feature>
<protein>
    <submittedName>
        <fullName evidence="2">Uncharacterized protein</fullName>
    </submittedName>
</protein>
<dbReference type="Proteomes" id="UP000296049">
    <property type="component" value="Unassembled WGS sequence"/>
</dbReference>
<dbReference type="EMBL" id="KB742524">
    <property type="protein sequence ID" value="EOB07450.1"/>
    <property type="molecule type" value="Genomic_DNA"/>
</dbReference>
<evidence type="ECO:0000313" key="3">
    <source>
        <dbReference type="Proteomes" id="UP000296049"/>
    </source>
</evidence>
<dbReference type="AlphaFoldDB" id="R0M045"/>
<sequence length="139" mass="14892">MNERKSMLGAAVPASGWRTMRCSSPIQKARKLRASGDCRFEWSSSQAIIPDAFGCHPSNLPLFCCQEQSSLSPTEIPQSISCDVKLNKPEAQQGSCGSIPCACFSPGKRGWSQPVVKRSSNPSLSVSSSPGLSTCHTPF</sequence>
<feature type="region of interest" description="Disordered" evidence="1">
    <location>
        <begin position="115"/>
        <end position="139"/>
    </location>
</feature>
<organism evidence="2 3">
    <name type="scientific">Anas platyrhynchos</name>
    <name type="common">Mallard</name>
    <name type="synonym">Anas boschas</name>
    <dbReference type="NCBI Taxonomy" id="8839"/>
    <lineage>
        <taxon>Eukaryota</taxon>
        <taxon>Metazoa</taxon>
        <taxon>Chordata</taxon>
        <taxon>Craniata</taxon>
        <taxon>Vertebrata</taxon>
        <taxon>Euteleostomi</taxon>
        <taxon>Archelosauria</taxon>
        <taxon>Archosauria</taxon>
        <taxon>Dinosauria</taxon>
        <taxon>Saurischia</taxon>
        <taxon>Theropoda</taxon>
        <taxon>Coelurosauria</taxon>
        <taxon>Aves</taxon>
        <taxon>Neognathae</taxon>
        <taxon>Galloanserae</taxon>
        <taxon>Anseriformes</taxon>
        <taxon>Anatidae</taxon>
        <taxon>Anatinae</taxon>
        <taxon>Anas</taxon>
    </lineage>
</organism>
<gene>
    <name evidence="2" type="ORF">Anapl_06611</name>
</gene>
<accession>R0M045</accession>
<name>R0M045_ANAPL</name>
<reference evidence="3" key="1">
    <citation type="journal article" date="2013" name="Nat. Genet.">
        <title>The duck genome and transcriptome provide insight into an avian influenza virus reservoir species.</title>
        <authorList>
            <person name="Huang Y."/>
            <person name="Li Y."/>
            <person name="Burt D.W."/>
            <person name="Chen H."/>
            <person name="Zhang Y."/>
            <person name="Qian W."/>
            <person name="Kim H."/>
            <person name="Gan S."/>
            <person name="Zhao Y."/>
            <person name="Li J."/>
            <person name="Yi K."/>
            <person name="Feng H."/>
            <person name="Zhu P."/>
            <person name="Li B."/>
            <person name="Liu Q."/>
            <person name="Fairley S."/>
            <person name="Magor K.E."/>
            <person name="Du Z."/>
            <person name="Hu X."/>
            <person name="Goodman L."/>
            <person name="Tafer H."/>
            <person name="Vignal A."/>
            <person name="Lee T."/>
            <person name="Kim K.W."/>
            <person name="Sheng Z."/>
            <person name="An Y."/>
            <person name="Searle S."/>
            <person name="Herrero J."/>
            <person name="Groenen M.A."/>
            <person name="Crooijmans R.P."/>
            <person name="Faraut T."/>
            <person name="Cai Q."/>
            <person name="Webster R.G."/>
            <person name="Aldridge J.R."/>
            <person name="Warren W.C."/>
            <person name="Bartschat S."/>
            <person name="Kehr S."/>
            <person name="Marz M."/>
            <person name="Stadler P.F."/>
            <person name="Smith J."/>
            <person name="Kraus R.H."/>
            <person name="Zhao Y."/>
            <person name="Ren L."/>
            <person name="Fei J."/>
            <person name="Morisson M."/>
            <person name="Kaiser P."/>
            <person name="Griffin D.K."/>
            <person name="Rao M."/>
            <person name="Pitel F."/>
            <person name="Wang J."/>
            <person name="Li N."/>
        </authorList>
    </citation>
    <scope>NUCLEOTIDE SEQUENCE [LARGE SCALE GENOMIC DNA]</scope>
</reference>
<proteinExistence type="predicted"/>
<keyword evidence="3" id="KW-1185">Reference proteome</keyword>
<evidence type="ECO:0000256" key="1">
    <source>
        <dbReference type="SAM" id="MobiDB-lite"/>
    </source>
</evidence>